<dbReference type="PANTHER" id="PTHR46328">
    <property type="entry name" value="FAR-RED IMPAIRED RESPONSIVE (FAR1) FAMILY PROTEIN-RELATED"/>
    <property type="match status" value="1"/>
</dbReference>
<keyword evidence="3" id="KW-1185">Reference proteome</keyword>
<dbReference type="AlphaFoldDB" id="A0AAD5NWF8"/>
<organism evidence="2 3">
    <name type="scientific">Acer negundo</name>
    <name type="common">Box elder</name>
    <dbReference type="NCBI Taxonomy" id="4023"/>
    <lineage>
        <taxon>Eukaryota</taxon>
        <taxon>Viridiplantae</taxon>
        <taxon>Streptophyta</taxon>
        <taxon>Embryophyta</taxon>
        <taxon>Tracheophyta</taxon>
        <taxon>Spermatophyta</taxon>
        <taxon>Magnoliopsida</taxon>
        <taxon>eudicotyledons</taxon>
        <taxon>Gunneridae</taxon>
        <taxon>Pentapetalae</taxon>
        <taxon>rosids</taxon>
        <taxon>malvids</taxon>
        <taxon>Sapindales</taxon>
        <taxon>Sapindaceae</taxon>
        <taxon>Hippocastanoideae</taxon>
        <taxon>Acereae</taxon>
        <taxon>Acer</taxon>
    </lineage>
</organism>
<evidence type="ECO:0008006" key="4">
    <source>
        <dbReference type="Google" id="ProtNLM"/>
    </source>
</evidence>
<name>A0AAD5NWF8_ACENE</name>
<proteinExistence type="predicted"/>
<evidence type="ECO:0000313" key="2">
    <source>
        <dbReference type="EMBL" id="KAI9186961.1"/>
    </source>
</evidence>
<protein>
    <recommendedName>
        <fullName evidence="4">Protein FAR1-RELATED SEQUENCE</fullName>
    </recommendedName>
</protein>
<dbReference type="EMBL" id="JAJSOW010000100">
    <property type="protein sequence ID" value="KAI9186961.1"/>
    <property type="molecule type" value="Genomic_DNA"/>
</dbReference>
<sequence>MHSDSNFGSINILDDGEEKGRDTNEVRVCETSVLGMVFDNDKNAYEYYNSYARSVGFSVRKQRLNRNKMVVTQQAISISNRSNFKFAPLSQILEFSDFVV</sequence>
<comment type="caution">
    <text evidence="2">The sequence shown here is derived from an EMBL/GenBank/DDBJ whole genome shotgun (WGS) entry which is preliminary data.</text>
</comment>
<evidence type="ECO:0000256" key="1">
    <source>
        <dbReference type="SAM" id="MobiDB-lite"/>
    </source>
</evidence>
<reference evidence="2" key="1">
    <citation type="journal article" date="2022" name="Plant J.">
        <title>Strategies of tolerance reflected in two North American maple genomes.</title>
        <authorList>
            <person name="McEvoy S.L."/>
            <person name="Sezen U.U."/>
            <person name="Trouern-Trend A."/>
            <person name="McMahon S.M."/>
            <person name="Schaberg P.G."/>
            <person name="Yang J."/>
            <person name="Wegrzyn J.L."/>
            <person name="Swenson N.G."/>
        </authorList>
    </citation>
    <scope>NUCLEOTIDE SEQUENCE</scope>
    <source>
        <strain evidence="2">91603</strain>
    </source>
</reference>
<reference evidence="2" key="2">
    <citation type="submission" date="2023-02" db="EMBL/GenBank/DDBJ databases">
        <authorList>
            <person name="Swenson N.G."/>
            <person name="Wegrzyn J.L."/>
            <person name="Mcevoy S.L."/>
        </authorList>
    </citation>
    <scope>NUCLEOTIDE SEQUENCE</scope>
    <source>
        <strain evidence="2">91603</strain>
        <tissue evidence="2">Leaf</tissue>
    </source>
</reference>
<dbReference type="PANTHER" id="PTHR46328:SF27">
    <property type="entry name" value="OS12G0287500 PROTEIN"/>
    <property type="match status" value="1"/>
</dbReference>
<feature type="region of interest" description="Disordered" evidence="1">
    <location>
        <begin position="1"/>
        <end position="24"/>
    </location>
</feature>
<accession>A0AAD5NWF8</accession>
<dbReference type="Proteomes" id="UP001064489">
    <property type="component" value="Chromosome 3"/>
</dbReference>
<evidence type="ECO:0000313" key="3">
    <source>
        <dbReference type="Proteomes" id="UP001064489"/>
    </source>
</evidence>
<gene>
    <name evidence="2" type="ORF">LWI28_022782</name>
</gene>